<evidence type="ECO:0000313" key="3">
    <source>
        <dbReference type="Proteomes" id="UP000499080"/>
    </source>
</evidence>
<proteinExistence type="predicted"/>
<organism evidence="2 3">
    <name type="scientific">Araneus ventricosus</name>
    <name type="common">Orbweaver spider</name>
    <name type="synonym">Epeira ventricosa</name>
    <dbReference type="NCBI Taxonomy" id="182803"/>
    <lineage>
        <taxon>Eukaryota</taxon>
        <taxon>Metazoa</taxon>
        <taxon>Ecdysozoa</taxon>
        <taxon>Arthropoda</taxon>
        <taxon>Chelicerata</taxon>
        <taxon>Arachnida</taxon>
        <taxon>Araneae</taxon>
        <taxon>Araneomorphae</taxon>
        <taxon>Entelegynae</taxon>
        <taxon>Araneoidea</taxon>
        <taxon>Araneidae</taxon>
        <taxon>Araneus</taxon>
    </lineage>
</organism>
<dbReference type="Proteomes" id="UP000499080">
    <property type="component" value="Unassembled WGS sequence"/>
</dbReference>
<dbReference type="EMBL" id="BGPR01047870">
    <property type="protein sequence ID" value="GBO24894.1"/>
    <property type="molecule type" value="Genomic_DNA"/>
</dbReference>
<evidence type="ECO:0000313" key="2">
    <source>
        <dbReference type="EMBL" id="GBO24894.1"/>
    </source>
</evidence>
<gene>
    <name evidence="2" type="ORF">AVEN_262375_1</name>
</gene>
<evidence type="ECO:0000256" key="1">
    <source>
        <dbReference type="SAM" id="MobiDB-lite"/>
    </source>
</evidence>
<comment type="caution">
    <text evidence="2">The sequence shown here is derived from an EMBL/GenBank/DDBJ whole genome shotgun (WGS) entry which is preliminary data.</text>
</comment>
<dbReference type="AlphaFoldDB" id="A0A4Y2VKR5"/>
<sequence length="81" mass="8924">MSRVMISLPSPFPPHLRPATKRSARDVEKDLVVGRFSFGETRGHVSPASPFHRCSRSSTSLSDYHKRAFIPALPTSFGGRG</sequence>
<reference evidence="2 3" key="1">
    <citation type="journal article" date="2019" name="Sci. Rep.">
        <title>Orb-weaving spider Araneus ventricosus genome elucidates the spidroin gene catalogue.</title>
        <authorList>
            <person name="Kono N."/>
            <person name="Nakamura H."/>
            <person name="Ohtoshi R."/>
            <person name="Moran D.A.P."/>
            <person name="Shinohara A."/>
            <person name="Yoshida Y."/>
            <person name="Fujiwara M."/>
            <person name="Mori M."/>
            <person name="Tomita M."/>
            <person name="Arakawa K."/>
        </authorList>
    </citation>
    <scope>NUCLEOTIDE SEQUENCE [LARGE SCALE GENOMIC DNA]</scope>
</reference>
<name>A0A4Y2VKR5_ARAVE</name>
<protein>
    <submittedName>
        <fullName evidence="2">Uncharacterized protein</fullName>
    </submittedName>
</protein>
<feature type="region of interest" description="Disordered" evidence="1">
    <location>
        <begin position="1"/>
        <end position="23"/>
    </location>
</feature>
<keyword evidence="3" id="KW-1185">Reference proteome</keyword>
<accession>A0A4Y2VKR5</accession>